<evidence type="ECO:0000313" key="1">
    <source>
        <dbReference type="EMBL" id="KAK2613975.1"/>
    </source>
</evidence>
<dbReference type="AlphaFoldDB" id="A0AAD9SPD4"/>
<name>A0AAD9SPD4_PHOAM</name>
<reference evidence="1" key="1">
    <citation type="submission" date="2023-06" db="EMBL/GenBank/DDBJ databases">
        <authorList>
            <person name="Noh H."/>
        </authorList>
    </citation>
    <scope>NUCLEOTIDE SEQUENCE</scope>
    <source>
        <strain evidence="1">DUCC20226</strain>
    </source>
</reference>
<protein>
    <submittedName>
        <fullName evidence="1">Uncharacterized protein</fullName>
    </submittedName>
</protein>
<dbReference type="EMBL" id="JAUJFL010000001">
    <property type="protein sequence ID" value="KAK2613975.1"/>
    <property type="molecule type" value="Genomic_DNA"/>
</dbReference>
<organism evidence="1 2">
    <name type="scientific">Phomopsis amygdali</name>
    <name type="common">Fusicoccum amygdali</name>
    <dbReference type="NCBI Taxonomy" id="1214568"/>
    <lineage>
        <taxon>Eukaryota</taxon>
        <taxon>Fungi</taxon>
        <taxon>Dikarya</taxon>
        <taxon>Ascomycota</taxon>
        <taxon>Pezizomycotina</taxon>
        <taxon>Sordariomycetes</taxon>
        <taxon>Sordariomycetidae</taxon>
        <taxon>Diaporthales</taxon>
        <taxon>Diaporthaceae</taxon>
        <taxon>Diaporthe</taxon>
    </lineage>
</organism>
<dbReference type="Proteomes" id="UP001265746">
    <property type="component" value="Unassembled WGS sequence"/>
</dbReference>
<comment type="caution">
    <text evidence="1">The sequence shown here is derived from an EMBL/GenBank/DDBJ whole genome shotgun (WGS) entry which is preliminary data.</text>
</comment>
<gene>
    <name evidence="1" type="ORF">N8I77_000841</name>
</gene>
<proteinExistence type="predicted"/>
<accession>A0AAD9SPD4</accession>
<evidence type="ECO:0000313" key="2">
    <source>
        <dbReference type="Proteomes" id="UP001265746"/>
    </source>
</evidence>
<sequence length="173" mass="20413">MIWRVLLVQTKIYVSFTNCRLLLAQRGAKRKLRTSIKVSDFDEKHVEYYGVLGDDQDFGEEADIGTYFSPRRCHDDWADYAMRSTALQKPKKFRDSYHPRPNLDIFRTCRLIRDEAEAVFYSENCFVFCTCNQNHDYNAARDISAAHAAWSFFKDRSPQILKEIKHIELHVLH</sequence>
<keyword evidence="2" id="KW-1185">Reference proteome</keyword>